<evidence type="ECO:0000313" key="3">
    <source>
        <dbReference type="EMBL" id="RXK16560.1"/>
    </source>
</evidence>
<dbReference type="EMBL" id="NXID01000005">
    <property type="protein sequence ID" value="RXK16560.1"/>
    <property type="molecule type" value="Genomic_DNA"/>
</dbReference>
<dbReference type="InterPro" id="IPR045584">
    <property type="entry name" value="Pilin-like"/>
</dbReference>
<evidence type="ECO:0000256" key="2">
    <source>
        <dbReference type="SAM" id="Phobius"/>
    </source>
</evidence>
<dbReference type="InterPro" id="IPR012902">
    <property type="entry name" value="N_methyl_site"/>
</dbReference>
<name>A0AAX2AK44_9BACT</name>
<keyword evidence="4" id="KW-1185">Reference proteome</keyword>
<keyword evidence="2" id="KW-1133">Transmembrane helix</keyword>
<keyword evidence="1" id="KW-0488">Methylation</keyword>
<feature type="transmembrane region" description="Helical" evidence="2">
    <location>
        <begin position="12"/>
        <end position="30"/>
    </location>
</feature>
<dbReference type="InterPro" id="IPR000983">
    <property type="entry name" value="Bac_GSPG_pilin"/>
</dbReference>
<keyword evidence="2" id="KW-0812">Transmembrane</keyword>
<proteinExistence type="predicted"/>
<keyword evidence="2" id="KW-0472">Membrane</keyword>
<dbReference type="GO" id="GO:0015627">
    <property type="term" value="C:type II protein secretion system complex"/>
    <property type="evidence" value="ECO:0007669"/>
    <property type="project" value="InterPro"/>
</dbReference>
<dbReference type="PRINTS" id="PR00813">
    <property type="entry name" value="BCTERIALGSPG"/>
</dbReference>
<evidence type="ECO:0000313" key="4">
    <source>
        <dbReference type="Proteomes" id="UP000290092"/>
    </source>
</evidence>
<dbReference type="Gene3D" id="3.30.700.10">
    <property type="entry name" value="Glycoprotein, Type 4 Pilin"/>
    <property type="match status" value="1"/>
</dbReference>
<evidence type="ECO:0000256" key="1">
    <source>
        <dbReference type="ARBA" id="ARBA00022481"/>
    </source>
</evidence>
<sequence length="136" mass="15415">MKGFTMKQAFSLLELVFVLVILAIIGSFAVPKYMNTRDVAVVTTVKRDITTIVNALQTQYLASGRIDDISKFVTINNKNWNVNKNKMWYSVGEKECVSITLNESQATIEVKINKDIDKICKKLREAGVKDSLFDLY</sequence>
<dbReference type="SUPFAM" id="SSF54523">
    <property type="entry name" value="Pili subunits"/>
    <property type="match status" value="1"/>
</dbReference>
<comment type="caution">
    <text evidence="3">The sequence shown here is derived from an EMBL/GenBank/DDBJ whole genome shotgun (WGS) entry which is preliminary data.</text>
</comment>
<dbReference type="GO" id="GO:0015628">
    <property type="term" value="P:protein secretion by the type II secretion system"/>
    <property type="evidence" value="ECO:0007669"/>
    <property type="project" value="InterPro"/>
</dbReference>
<dbReference type="NCBIfam" id="TIGR02532">
    <property type="entry name" value="IV_pilin_GFxxxE"/>
    <property type="match status" value="1"/>
</dbReference>
<gene>
    <name evidence="3" type="ORF">CP985_02135</name>
</gene>
<dbReference type="AlphaFoldDB" id="A0AAX2AK44"/>
<protein>
    <submittedName>
        <fullName evidence="3">Prepilin-type cleavage/methylation domain-containing protein</fullName>
    </submittedName>
</protein>
<dbReference type="Proteomes" id="UP000290092">
    <property type="component" value="Unassembled WGS sequence"/>
</dbReference>
<organism evidence="3 4">
    <name type="scientific">Malaciobacter mytili LMG 24559</name>
    <dbReference type="NCBI Taxonomy" id="1032238"/>
    <lineage>
        <taxon>Bacteria</taxon>
        <taxon>Pseudomonadati</taxon>
        <taxon>Campylobacterota</taxon>
        <taxon>Epsilonproteobacteria</taxon>
        <taxon>Campylobacterales</taxon>
        <taxon>Arcobacteraceae</taxon>
        <taxon>Malaciobacter</taxon>
    </lineage>
</organism>
<reference evidence="3 4" key="1">
    <citation type="submission" date="2017-09" db="EMBL/GenBank/DDBJ databases">
        <title>Genomics of the genus Arcobacter.</title>
        <authorList>
            <person name="Perez-Cataluna A."/>
            <person name="Figueras M.J."/>
            <person name="Salas-Masso N."/>
        </authorList>
    </citation>
    <scope>NUCLEOTIDE SEQUENCE [LARGE SCALE GENOMIC DNA]</scope>
    <source>
        <strain evidence="3 4">CECT 7386</strain>
    </source>
</reference>
<accession>A0AAX2AK44</accession>